<keyword evidence="2" id="KW-1185">Reference proteome</keyword>
<reference evidence="1 2" key="1">
    <citation type="submission" date="2019-12" db="EMBL/GenBank/DDBJ databases">
        <title>A genome sequence resource for the geographically widespread anthracnose pathogen Colletotrichum asianum.</title>
        <authorList>
            <person name="Meng Y."/>
        </authorList>
    </citation>
    <scope>NUCLEOTIDE SEQUENCE [LARGE SCALE GENOMIC DNA]</scope>
    <source>
        <strain evidence="1 2">ICMP 18580</strain>
    </source>
</reference>
<dbReference type="EMBL" id="WOWK01000206">
    <property type="protein sequence ID" value="KAF0315394.1"/>
    <property type="molecule type" value="Genomic_DNA"/>
</dbReference>
<evidence type="ECO:0000313" key="2">
    <source>
        <dbReference type="Proteomes" id="UP000434172"/>
    </source>
</evidence>
<sequence>MPVCLPRNRSVCLGSRSDSCQRAGHACIGLLCLRHHVATYLFSLDPTGSTIKLMVASDNSIKIVSLQSYNQRRSLVGREAQSSCEHHKLLVMISDVAGRNVTRQGHFSS</sequence>
<proteinExistence type="predicted"/>
<accession>A0A8H3VUU8</accession>
<dbReference type="Proteomes" id="UP000434172">
    <property type="component" value="Unassembled WGS sequence"/>
</dbReference>
<organism evidence="1 2">
    <name type="scientific">Colletotrichum asianum</name>
    <dbReference type="NCBI Taxonomy" id="702518"/>
    <lineage>
        <taxon>Eukaryota</taxon>
        <taxon>Fungi</taxon>
        <taxon>Dikarya</taxon>
        <taxon>Ascomycota</taxon>
        <taxon>Pezizomycotina</taxon>
        <taxon>Sordariomycetes</taxon>
        <taxon>Hypocreomycetidae</taxon>
        <taxon>Glomerellales</taxon>
        <taxon>Glomerellaceae</taxon>
        <taxon>Colletotrichum</taxon>
        <taxon>Colletotrichum gloeosporioides species complex</taxon>
    </lineage>
</organism>
<name>A0A8H3VUU8_9PEZI</name>
<comment type="caution">
    <text evidence="1">The sequence shown here is derived from an EMBL/GenBank/DDBJ whole genome shotgun (WGS) entry which is preliminary data.</text>
</comment>
<dbReference type="AlphaFoldDB" id="A0A8H3VUU8"/>
<evidence type="ECO:0000313" key="1">
    <source>
        <dbReference type="EMBL" id="KAF0315394.1"/>
    </source>
</evidence>
<gene>
    <name evidence="1" type="ORF">GQ607_017365</name>
</gene>
<protein>
    <submittedName>
        <fullName evidence="1">Uncharacterized protein</fullName>
    </submittedName>
</protein>